<evidence type="ECO:0000313" key="3">
    <source>
        <dbReference type="Proteomes" id="UP000245207"/>
    </source>
</evidence>
<feature type="transmembrane region" description="Helical" evidence="1">
    <location>
        <begin position="156"/>
        <end position="176"/>
    </location>
</feature>
<reference evidence="2 3" key="1">
    <citation type="journal article" date="2018" name="Mol. Plant">
        <title>The genome of Artemisia annua provides insight into the evolution of Asteraceae family and artemisinin biosynthesis.</title>
        <authorList>
            <person name="Shen Q."/>
            <person name="Zhang L."/>
            <person name="Liao Z."/>
            <person name="Wang S."/>
            <person name="Yan T."/>
            <person name="Shi P."/>
            <person name="Liu M."/>
            <person name="Fu X."/>
            <person name="Pan Q."/>
            <person name="Wang Y."/>
            <person name="Lv Z."/>
            <person name="Lu X."/>
            <person name="Zhang F."/>
            <person name="Jiang W."/>
            <person name="Ma Y."/>
            <person name="Chen M."/>
            <person name="Hao X."/>
            <person name="Li L."/>
            <person name="Tang Y."/>
            <person name="Lv G."/>
            <person name="Zhou Y."/>
            <person name="Sun X."/>
            <person name="Brodelius P.E."/>
            <person name="Rose J.K.C."/>
            <person name="Tang K."/>
        </authorList>
    </citation>
    <scope>NUCLEOTIDE SEQUENCE [LARGE SCALE GENOMIC DNA]</scope>
    <source>
        <strain evidence="3">cv. Huhao1</strain>
        <tissue evidence="2">Leaf</tissue>
    </source>
</reference>
<accession>A0A2U1LP17</accession>
<keyword evidence="1" id="KW-0472">Membrane</keyword>
<keyword evidence="3" id="KW-1185">Reference proteome</keyword>
<keyword evidence="1" id="KW-1133">Transmembrane helix</keyword>
<dbReference type="EMBL" id="PKPP01008418">
    <property type="protein sequence ID" value="PWA50743.1"/>
    <property type="molecule type" value="Genomic_DNA"/>
</dbReference>
<proteinExistence type="predicted"/>
<sequence>MVARPNIDHLKEVCGSNQLQHCFKYLFVKEWRENEDLIRYIGEKCANLEASIERRAQLMQEGQSFGPFHDVAPDTVECMAVTQQREQHMLVALRGVLELAREGITEKEHHVVECMAVTQQREQHMLVALRGVLELAREGITEKEHHVGLMDLKGSCISNALLVSVLIVVLAVYRSVAGTE</sequence>
<protein>
    <submittedName>
        <fullName evidence="2">Uncharacterized protein</fullName>
    </submittedName>
</protein>
<organism evidence="2 3">
    <name type="scientific">Artemisia annua</name>
    <name type="common">Sweet wormwood</name>
    <dbReference type="NCBI Taxonomy" id="35608"/>
    <lineage>
        <taxon>Eukaryota</taxon>
        <taxon>Viridiplantae</taxon>
        <taxon>Streptophyta</taxon>
        <taxon>Embryophyta</taxon>
        <taxon>Tracheophyta</taxon>
        <taxon>Spermatophyta</taxon>
        <taxon>Magnoliopsida</taxon>
        <taxon>eudicotyledons</taxon>
        <taxon>Gunneridae</taxon>
        <taxon>Pentapetalae</taxon>
        <taxon>asterids</taxon>
        <taxon>campanulids</taxon>
        <taxon>Asterales</taxon>
        <taxon>Asteraceae</taxon>
        <taxon>Asteroideae</taxon>
        <taxon>Anthemideae</taxon>
        <taxon>Artemisiinae</taxon>
        <taxon>Artemisia</taxon>
    </lineage>
</organism>
<gene>
    <name evidence="2" type="ORF">CTI12_AA469090</name>
</gene>
<keyword evidence="1" id="KW-0812">Transmembrane</keyword>
<dbReference type="Proteomes" id="UP000245207">
    <property type="component" value="Unassembled WGS sequence"/>
</dbReference>
<evidence type="ECO:0000313" key="2">
    <source>
        <dbReference type="EMBL" id="PWA50743.1"/>
    </source>
</evidence>
<comment type="caution">
    <text evidence="2">The sequence shown here is derived from an EMBL/GenBank/DDBJ whole genome shotgun (WGS) entry which is preliminary data.</text>
</comment>
<evidence type="ECO:0000256" key="1">
    <source>
        <dbReference type="SAM" id="Phobius"/>
    </source>
</evidence>
<name>A0A2U1LP17_ARTAN</name>
<dbReference type="AlphaFoldDB" id="A0A2U1LP17"/>